<proteinExistence type="predicted"/>
<evidence type="ECO:0008006" key="4">
    <source>
        <dbReference type="Google" id="ProtNLM"/>
    </source>
</evidence>
<gene>
    <name evidence="2" type="ORF">WP2W18E01_42670</name>
</gene>
<name>A0A6S4TVC3_AERCA</name>
<dbReference type="RefSeq" id="WP_182935595.1">
    <property type="nucleotide sequence ID" value="NZ_AP021927.1"/>
</dbReference>
<evidence type="ECO:0000313" key="2">
    <source>
        <dbReference type="EMBL" id="BBQ32685.1"/>
    </source>
</evidence>
<dbReference type="InterPro" id="IPR011010">
    <property type="entry name" value="DNA_brk_join_enz"/>
</dbReference>
<dbReference type="InterPro" id="IPR013762">
    <property type="entry name" value="Integrase-like_cat_sf"/>
</dbReference>
<keyword evidence="1" id="KW-0233">DNA recombination</keyword>
<organism evidence="2 3">
    <name type="scientific">Aeromonas caviae</name>
    <name type="common">Aeromonas punctata</name>
    <dbReference type="NCBI Taxonomy" id="648"/>
    <lineage>
        <taxon>Bacteria</taxon>
        <taxon>Pseudomonadati</taxon>
        <taxon>Pseudomonadota</taxon>
        <taxon>Gammaproteobacteria</taxon>
        <taxon>Aeromonadales</taxon>
        <taxon>Aeromonadaceae</taxon>
        <taxon>Aeromonas</taxon>
    </lineage>
</organism>
<dbReference type="GO" id="GO:0015074">
    <property type="term" value="P:DNA integration"/>
    <property type="evidence" value="ECO:0007669"/>
    <property type="project" value="InterPro"/>
</dbReference>
<dbReference type="GO" id="GO:0006310">
    <property type="term" value="P:DNA recombination"/>
    <property type="evidence" value="ECO:0007669"/>
    <property type="project" value="UniProtKB-KW"/>
</dbReference>
<dbReference type="SUPFAM" id="SSF56349">
    <property type="entry name" value="DNA breaking-rejoining enzymes"/>
    <property type="match status" value="1"/>
</dbReference>
<dbReference type="Proteomes" id="UP000515756">
    <property type="component" value="Chromosome"/>
</dbReference>
<evidence type="ECO:0000256" key="1">
    <source>
        <dbReference type="ARBA" id="ARBA00023172"/>
    </source>
</evidence>
<dbReference type="GO" id="GO:0003677">
    <property type="term" value="F:DNA binding"/>
    <property type="evidence" value="ECO:0007669"/>
    <property type="project" value="InterPro"/>
</dbReference>
<accession>A0A6S4TVC3</accession>
<dbReference type="EMBL" id="AP021927">
    <property type="protein sequence ID" value="BBQ32685.1"/>
    <property type="molecule type" value="Genomic_DNA"/>
</dbReference>
<dbReference type="Gene3D" id="1.10.443.10">
    <property type="entry name" value="Intergrase catalytic core"/>
    <property type="match status" value="1"/>
</dbReference>
<dbReference type="AlphaFoldDB" id="A0A6S4TVC3"/>
<evidence type="ECO:0000313" key="3">
    <source>
        <dbReference type="Proteomes" id="UP000515756"/>
    </source>
</evidence>
<reference evidence="2 3" key="1">
    <citation type="submission" date="2019-12" db="EMBL/GenBank/DDBJ databases">
        <title>complete genome sequences of Aeromonas caviae str. WP2-W18-ESBL-01 isolated from wastewater treatment plant effluent.</title>
        <authorList>
            <person name="Sekizuka T."/>
            <person name="Itokawa K."/>
            <person name="Yatsu K."/>
            <person name="Inamine Y."/>
            <person name="Kuroda M."/>
        </authorList>
    </citation>
    <scope>NUCLEOTIDE SEQUENCE [LARGE SCALE GENOMIC DNA]</scope>
    <source>
        <strain evidence="2 3">WP2-W18-ESBL-01</strain>
    </source>
</reference>
<protein>
    <recommendedName>
        <fullName evidence="4">Site-specific integrase</fullName>
    </recommendedName>
</protein>
<sequence>MATDKTKKEYQKLAIHFYQNLERKSLPLTAKNIAGELLACAPEYRPAYWRRLRCALEYHQDMLGYTDAAQRIHGLRNPVTAKGSTTAVKPKQIRVKSINLADEVALMTYFKKRGDLSMIAAIRLFQLSGIRPAELAGITVDNDRLFVVGAKKSHGGQRGADRILQFEGVGPCWLKELVRRAQLADIGSMQDKLRTAGKKLWPRRKSTPTFYSWRHQLGSELKGSGLDRQRIAYVMGHQATASVDRYGNRKSARGGRLPSCPTDADLSGIRITHSQLSAGNTHYIKPKLPVINQVNNNSMGNRGLAAFIRREKNESSGNDLS</sequence>